<evidence type="ECO:0000256" key="3">
    <source>
        <dbReference type="PIRSR" id="PIRSR603782-1"/>
    </source>
</evidence>
<feature type="binding site" evidence="3">
    <location>
        <position position="168"/>
    </location>
    <ligand>
        <name>Cu cation</name>
        <dbReference type="ChEBI" id="CHEBI:23378"/>
    </ligand>
</feature>
<evidence type="ECO:0000256" key="4">
    <source>
        <dbReference type="PIRSR" id="PIRSR603782-2"/>
    </source>
</evidence>
<dbReference type="AlphaFoldDB" id="A0A662Z4W1"/>
<dbReference type="InterPro" id="IPR013766">
    <property type="entry name" value="Thioredoxin_domain"/>
</dbReference>
<accession>A0A662Z4W1</accession>
<keyword evidence="2 3" id="KW-0186">Copper</keyword>
<reference evidence="6 7" key="1">
    <citation type="submission" date="2016-10" db="EMBL/GenBank/DDBJ databases">
        <authorList>
            <person name="Varghese N."/>
            <person name="Submissions S."/>
        </authorList>
    </citation>
    <scope>NUCLEOTIDE SEQUENCE [LARGE SCALE GENOMIC DNA]</scope>
    <source>
        <strain evidence="6 7">IBRC-M10081</strain>
    </source>
</reference>
<dbReference type="RefSeq" id="WP_091476101.1">
    <property type="nucleotide sequence ID" value="NZ_FOIT01000006.1"/>
</dbReference>
<evidence type="ECO:0000256" key="1">
    <source>
        <dbReference type="ARBA" id="ARBA00010996"/>
    </source>
</evidence>
<sequence>MKKEWIYRTFLIAIALLFLWVATDGYTTFTIEEKRLNELRESPPQIPNITVQDNKDRTYHFDEFEGKYMFMTFIYTNCSTACPQMEASMQEVFERLDMDKYEDDIVFLSVSFDTERDTVEVLDRYANYFNVDGDSWRMLRVPDDNELENLLDMYGVTVIPEGSSDFQHNTSFYLIKPDGQLLDTLNYREPDVAVEVLEDLLEVGES</sequence>
<protein>
    <submittedName>
        <fullName evidence="6">Protein SCO1/2</fullName>
    </submittedName>
</protein>
<dbReference type="PANTHER" id="PTHR12151:SF25">
    <property type="entry name" value="LINALOOL DEHYDRATASE_ISOMERASE DOMAIN-CONTAINING PROTEIN"/>
    <property type="match status" value="1"/>
</dbReference>
<gene>
    <name evidence="6" type="ORF">SAMN05192557_1822</name>
</gene>
<feature type="binding site" evidence="3">
    <location>
        <position position="78"/>
    </location>
    <ligand>
        <name>Cu cation</name>
        <dbReference type="ChEBI" id="CHEBI:23378"/>
    </ligand>
</feature>
<proteinExistence type="inferred from homology"/>
<dbReference type="Proteomes" id="UP000243605">
    <property type="component" value="Unassembled WGS sequence"/>
</dbReference>
<dbReference type="PROSITE" id="PS51352">
    <property type="entry name" value="THIOREDOXIN_2"/>
    <property type="match status" value="1"/>
</dbReference>
<dbReference type="CDD" id="cd02968">
    <property type="entry name" value="SCO"/>
    <property type="match status" value="1"/>
</dbReference>
<dbReference type="EMBL" id="FOIT01000006">
    <property type="protein sequence ID" value="SEW14707.1"/>
    <property type="molecule type" value="Genomic_DNA"/>
</dbReference>
<feature type="binding site" evidence="3">
    <location>
        <position position="82"/>
    </location>
    <ligand>
        <name>Cu cation</name>
        <dbReference type="ChEBI" id="CHEBI:23378"/>
    </ligand>
</feature>
<evidence type="ECO:0000259" key="5">
    <source>
        <dbReference type="PROSITE" id="PS51352"/>
    </source>
</evidence>
<dbReference type="SUPFAM" id="SSF52833">
    <property type="entry name" value="Thioredoxin-like"/>
    <property type="match status" value="1"/>
</dbReference>
<keyword evidence="7" id="KW-1185">Reference proteome</keyword>
<keyword evidence="3" id="KW-0479">Metal-binding</keyword>
<dbReference type="Gene3D" id="3.40.30.10">
    <property type="entry name" value="Glutaredoxin"/>
    <property type="match status" value="1"/>
</dbReference>
<dbReference type="Pfam" id="PF02630">
    <property type="entry name" value="SCO1-SenC"/>
    <property type="match status" value="1"/>
</dbReference>
<feature type="domain" description="Thioredoxin" evidence="5">
    <location>
        <begin position="40"/>
        <end position="202"/>
    </location>
</feature>
<dbReference type="GO" id="GO:0046872">
    <property type="term" value="F:metal ion binding"/>
    <property type="evidence" value="ECO:0007669"/>
    <property type="project" value="UniProtKB-KW"/>
</dbReference>
<evidence type="ECO:0000313" key="7">
    <source>
        <dbReference type="Proteomes" id="UP000243605"/>
    </source>
</evidence>
<evidence type="ECO:0000313" key="6">
    <source>
        <dbReference type="EMBL" id="SEW14707.1"/>
    </source>
</evidence>
<comment type="similarity">
    <text evidence="1">Belongs to the SCO1/2 family.</text>
</comment>
<dbReference type="InterPro" id="IPR036249">
    <property type="entry name" value="Thioredoxin-like_sf"/>
</dbReference>
<dbReference type="PANTHER" id="PTHR12151">
    <property type="entry name" value="ELECTRON TRANSPORT PROTIN SCO1/SENC FAMILY MEMBER"/>
    <property type="match status" value="1"/>
</dbReference>
<evidence type="ECO:0000256" key="2">
    <source>
        <dbReference type="ARBA" id="ARBA00023008"/>
    </source>
</evidence>
<dbReference type="InterPro" id="IPR003782">
    <property type="entry name" value="SCO1/SenC"/>
</dbReference>
<feature type="disulfide bond" description="Redox-active" evidence="4">
    <location>
        <begin position="78"/>
        <end position="82"/>
    </location>
</feature>
<organism evidence="6 7">
    <name type="scientific">Aliicoccus persicus</name>
    <dbReference type="NCBI Taxonomy" id="930138"/>
    <lineage>
        <taxon>Bacteria</taxon>
        <taxon>Bacillati</taxon>
        <taxon>Bacillota</taxon>
        <taxon>Bacilli</taxon>
        <taxon>Bacillales</taxon>
        <taxon>Staphylococcaceae</taxon>
        <taxon>Aliicoccus</taxon>
    </lineage>
</organism>
<name>A0A662Z4W1_9STAP</name>
<dbReference type="OrthoDB" id="9811998at2"/>
<keyword evidence="4" id="KW-1015">Disulfide bond</keyword>